<protein>
    <submittedName>
        <fullName evidence="3">BTB/POZ protein</fullName>
    </submittedName>
</protein>
<evidence type="ECO:0000259" key="2">
    <source>
        <dbReference type="Pfam" id="PF07707"/>
    </source>
</evidence>
<dbReference type="InterPro" id="IPR011333">
    <property type="entry name" value="SKP1/BTB/POZ_sf"/>
</dbReference>
<feature type="domain" description="BACK" evidence="2">
    <location>
        <begin position="119"/>
        <end position="179"/>
    </location>
</feature>
<organism evidence="3 4">
    <name type="scientific">Rhizophagus clarus</name>
    <dbReference type="NCBI Taxonomy" id="94130"/>
    <lineage>
        <taxon>Eukaryota</taxon>
        <taxon>Fungi</taxon>
        <taxon>Fungi incertae sedis</taxon>
        <taxon>Mucoromycota</taxon>
        <taxon>Glomeromycotina</taxon>
        <taxon>Glomeromycetes</taxon>
        <taxon>Glomerales</taxon>
        <taxon>Glomeraceae</taxon>
        <taxon>Rhizophagus</taxon>
    </lineage>
</organism>
<accession>A0A8H3QPV2</accession>
<dbReference type="Gene3D" id="3.30.710.10">
    <property type="entry name" value="Potassium Channel Kv1.1, Chain A"/>
    <property type="match status" value="1"/>
</dbReference>
<evidence type="ECO:0000313" key="3">
    <source>
        <dbReference type="EMBL" id="GES87067.1"/>
    </source>
</evidence>
<proteinExistence type="predicted"/>
<feature type="domain" description="BTB" evidence="1">
    <location>
        <begin position="47"/>
        <end position="103"/>
    </location>
</feature>
<sequence>MSSNFWADLSNDYEKILESGFGYDVIIYVGEEPNHFLMKDGKFIFRKPNISPQLFDIILGFIYCGNIGLNNLQGIDILKLLIADDELNIQPLVSHIQEFLIEHKTEFLRQNPTDILETIYHHETFTNLCFEIIRGNPKILFNSNKFINLKASLLELLLERDDLNMDETEIWENLLKWYSIIIESKHIALFSSWIDKKDSSYYNEKKTPYNFKLFKNSRFNSTQLIRGYNPLDWNGNCDWKYAEDSFLFNFTDGNNISTAKLSYINDMNYAIFCDYNQGPSMGDLECYNSNNWRYYYDGNYYPDMEIPGSLK</sequence>
<dbReference type="SUPFAM" id="SSF54695">
    <property type="entry name" value="POZ domain"/>
    <property type="match status" value="1"/>
</dbReference>
<name>A0A8H3QPV2_9GLOM</name>
<dbReference type="Proteomes" id="UP000615446">
    <property type="component" value="Unassembled WGS sequence"/>
</dbReference>
<dbReference type="InterPro" id="IPR000210">
    <property type="entry name" value="BTB/POZ_dom"/>
</dbReference>
<dbReference type="EMBL" id="BLAL01000162">
    <property type="protein sequence ID" value="GES87067.1"/>
    <property type="molecule type" value="Genomic_DNA"/>
</dbReference>
<evidence type="ECO:0000313" key="4">
    <source>
        <dbReference type="Proteomes" id="UP000615446"/>
    </source>
</evidence>
<dbReference type="PANTHER" id="PTHR24410">
    <property type="entry name" value="HL07962P-RELATED"/>
    <property type="match status" value="1"/>
</dbReference>
<dbReference type="InterPro" id="IPR051481">
    <property type="entry name" value="BTB-POZ/Galectin-3-binding"/>
</dbReference>
<dbReference type="InterPro" id="IPR011705">
    <property type="entry name" value="BACK"/>
</dbReference>
<gene>
    <name evidence="3" type="ORF">RCL2_001409100</name>
</gene>
<dbReference type="PANTHER" id="PTHR24410:SF23">
    <property type="entry name" value="BTB DOMAIN-CONTAINING PROTEIN-RELATED"/>
    <property type="match status" value="1"/>
</dbReference>
<dbReference type="AlphaFoldDB" id="A0A8H3QPV2"/>
<dbReference type="Pfam" id="PF07707">
    <property type="entry name" value="BACK"/>
    <property type="match status" value="1"/>
</dbReference>
<reference evidence="3" key="1">
    <citation type="submission" date="2019-10" db="EMBL/GenBank/DDBJ databases">
        <title>Conservation and host-specific expression of non-tandemly repeated heterogenous ribosome RNA gene in arbuscular mycorrhizal fungi.</title>
        <authorList>
            <person name="Maeda T."/>
            <person name="Kobayashi Y."/>
            <person name="Nakagawa T."/>
            <person name="Ezawa T."/>
            <person name="Yamaguchi K."/>
            <person name="Bino T."/>
            <person name="Nishimoto Y."/>
            <person name="Shigenobu S."/>
            <person name="Kawaguchi M."/>
        </authorList>
    </citation>
    <scope>NUCLEOTIDE SEQUENCE</scope>
    <source>
        <strain evidence="3">HR1</strain>
    </source>
</reference>
<dbReference type="Pfam" id="PF00651">
    <property type="entry name" value="BTB"/>
    <property type="match status" value="1"/>
</dbReference>
<evidence type="ECO:0000259" key="1">
    <source>
        <dbReference type="Pfam" id="PF00651"/>
    </source>
</evidence>
<comment type="caution">
    <text evidence="3">The sequence shown here is derived from an EMBL/GenBank/DDBJ whole genome shotgun (WGS) entry which is preliminary data.</text>
</comment>
<dbReference type="OrthoDB" id="298084at2759"/>